<dbReference type="AlphaFoldDB" id="A0A0F4JTF2"/>
<dbReference type="PATRIC" id="fig|68223.7.peg.3236"/>
<dbReference type="GO" id="GO:0003677">
    <property type="term" value="F:DNA binding"/>
    <property type="evidence" value="ECO:0007669"/>
    <property type="project" value="InterPro"/>
</dbReference>
<dbReference type="Proteomes" id="UP000033551">
    <property type="component" value="Unassembled WGS sequence"/>
</dbReference>
<dbReference type="EMBL" id="JZWV01000119">
    <property type="protein sequence ID" value="KJY37109.1"/>
    <property type="molecule type" value="Genomic_DNA"/>
</dbReference>
<feature type="domain" description="HTH crp-type" evidence="1">
    <location>
        <begin position="42"/>
        <end position="91"/>
    </location>
</feature>
<dbReference type="Pfam" id="PF13545">
    <property type="entry name" value="HTH_Crp_2"/>
    <property type="match status" value="1"/>
</dbReference>
<dbReference type="OrthoDB" id="4216531at2"/>
<organism evidence="2 3">
    <name type="scientific">Streptomyces katrae</name>
    <dbReference type="NCBI Taxonomy" id="68223"/>
    <lineage>
        <taxon>Bacteria</taxon>
        <taxon>Bacillati</taxon>
        <taxon>Actinomycetota</taxon>
        <taxon>Actinomycetes</taxon>
        <taxon>Kitasatosporales</taxon>
        <taxon>Streptomycetaceae</taxon>
        <taxon>Streptomyces</taxon>
    </lineage>
</organism>
<comment type="caution">
    <text evidence="2">The sequence shown here is derived from an EMBL/GenBank/DDBJ whole genome shotgun (WGS) entry which is preliminary data.</text>
</comment>
<evidence type="ECO:0000313" key="3">
    <source>
        <dbReference type="Proteomes" id="UP000033551"/>
    </source>
</evidence>
<dbReference type="InterPro" id="IPR011991">
    <property type="entry name" value="ArsR-like_HTH"/>
</dbReference>
<sequence>MSRYTKYSVDYLNSVNRGRVRYDLTANAYRLLFLLTSTQTPGAPGVALTGSQEAIAEVLGCSQPTVSKCLKQLREAGVIKPLDGGRWQIHADYMLGGYRAGEKVVAMPIAA</sequence>
<accession>A0A0F4JTF2</accession>
<name>A0A0F4JTF2_9ACTN</name>
<protein>
    <recommendedName>
        <fullName evidence="1">HTH crp-type domain-containing protein</fullName>
    </recommendedName>
</protein>
<evidence type="ECO:0000313" key="2">
    <source>
        <dbReference type="EMBL" id="KJY37109.1"/>
    </source>
</evidence>
<dbReference type="InterPro" id="IPR036390">
    <property type="entry name" value="WH_DNA-bd_sf"/>
</dbReference>
<dbReference type="GO" id="GO:0006355">
    <property type="term" value="P:regulation of DNA-templated transcription"/>
    <property type="evidence" value="ECO:0007669"/>
    <property type="project" value="InterPro"/>
</dbReference>
<dbReference type="InterPro" id="IPR036388">
    <property type="entry name" value="WH-like_DNA-bd_sf"/>
</dbReference>
<dbReference type="RefSeq" id="WP_045946431.1">
    <property type="nucleotide sequence ID" value="NZ_JZWV01000119.1"/>
</dbReference>
<gene>
    <name evidence="2" type="ORF">VR44_06595</name>
</gene>
<dbReference type="SUPFAM" id="SSF46785">
    <property type="entry name" value="Winged helix' DNA-binding domain"/>
    <property type="match status" value="1"/>
</dbReference>
<dbReference type="SMART" id="SM00419">
    <property type="entry name" value="HTH_CRP"/>
    <property type="match status" value="1"/>
</dbReference>
<dbReference type="Gene3D" id="1.10.10.10">
    <property type="entry name" value="Winged helix-like DNA-binding domain superfamily/Winged helix DNA-binding domain"/>
    <property type="match status" value="1"/>
</dbReference>
<dbReference type="CDD" id="cd00090">
    <property type="entry name" value="HTH_ARSR"/>
    <property type="match status" value="1"/>
</dbReference>
<proteinExistence type="predicted"/>
<keyword evidence="3" id="KW-1185">Reference proteome</keyword>
<evidence type="ECO:0000259" key="1">
    <source>
        <dbReference type="SMART" id="SM00419"/>
    </source>
</evidence>
<reference evidence="2 3" key="1">
    <citation type="submission" date="2015-02" db="EMBL/GenBank/DDBJ databases">
        <authorList>
            <person name="Ju K.-S."/>
            <person name="Doroghazi J.R."/>
            <person name="Metcalf W."/>
        </authorList>
    </citation>
    <scope>NUCLEOTIDE SEQUENCE [LARGE SCALE GENOMIC DNA]</scope>
    <source>
        <strain evidence="2 3">NRRL ISP-5550</strain>
    </source>
</reference>
<dbReference type="InterPro" id="IPR012318">
    <property type="entry name" value="HTH_CRP"/>
</dbReference>